<reference evidence="3" key="2">
    <citation type="journal article" date="2013" name="Nat. Commun.">
        <title>Genome of the Chinese tree shrew.</title>
        <authorList>
            <person name="Fan Y."/>
            <person name="Huang Z.Y."/>
            <person name="Cao C.C."/>
            <person name="Chen C.S."/>
            <person name="Chen Y.X."/>
            <person name="Fan D.D."/>
            <person name="He J."/>
            <person name="Hou H.L."/>
            <person name="Hu L."/>
            <person name="Hu X.T."/>
            <person name="Jiang X.T."/>
            <person name="Lai R."/>
            <person name="Lang Y.S."/>
            <person name="Liang B."/>
            <person name="Liao S.G."/>
            <person name="Mu D."/>
            <person name="Ma Y.Y."/>
            <person name="Niu Y.Y."/>
            <person name="Sun X.Q."/>
            <person name="Xia J.Q."/>
            <person name="Xiao J."/>
            <person name="Xiong Z.Q."/>
            <person name="Xu L."/>
            <person name="Yang L."/>
            <person name="Zhang Y."/>
            <person name="Zhao W."/>
            <person name="Zhao X.D."/>
            <person name="Zheng Y.T."/>
            <person name="Zhou J.M."/>
            <person name="Zhu Y.B."/>
            <person name="Zhang G.J."/>
            <person name="Wang J."/>
            <person name="Yao Y.G."/>
        </authorList>
    </citation>
    <scope>NUCLEOTIDE SEQUENCE [LARGE SCALE GENOMIC DNA]</scope>
</reference>
<name>L9KLD6_TUPCH</name>
<dbReference type="InParanoid" id="L9KLD6"/>
<evidence type="ECO:0000313" key="2">
    <source>
        <dbReference type="EMBL" id="ELW63561.1"/>
    </source>
</evidence>
<keyword evidence="3" id="KW-1185">Reference proteome</keyword>
<feature type="region of interest" description="Disordered" evidence="1">
    <location>
        <begin position="90"/>
        <end position="121"/>
    </location>
</feature>
<protein>
    <submittedName>
        <fullName evidence="2">Uncharacterized protein</fullName>
    </submittedName>
</protein>
<evidence type="ECO:0000313" key="3">
    <source>
        <dbReference type="Proteomes" id="UP000011518"/>
    </source>
</evidence>
<dbReference type="AlphaFoldDB" id="L9KLD6"/>
<dbReference type="EMBL" id="KB320773">
    <property type="protein sequence ID" value="ELW63561.1"/>
    <property type="molecule type" value="Genomic_DNA"/>
</dbReference>
<feature type="region of interest" description="Disordered" evidence="1">
    <location>
        <begin position="1"/>
        <end position="73"/>
    </location>
</feature>
<gene>
    <name evidence="2" type="ORF">TREES_T100020648</name>
</gene>
<reference evidence="3" key="1">
    <citation type="submission" date="2012-07" db="EMBL/GenBank/DDBJ databases">
        <title>Genome of the Chinese tree shrew, a rising model animal genetically related to primates.</title>
        <authorList>
            <person name="Zhang G."/>
            <person name="Fan Y."/>
            <person name="Yao Y."/>
            <person name="Huang Z."/>
        </authorList>
    </citation>
    <scope>NUCLEOTIDE SEQUENCE [LARGE SCALE GENOMIC DNA]</scope>
</reference>
<organism evidence="2 3">
    <name type="scientific">Tupaia chinensis</name>
    <name type="common">Chinese tree shrew</name>
    <name type="synonym">Tupaia belangeri chinensis</name>
    <dbReference type="NCBI Taxonomy" id="246437"/>
    <lineage>
        <taxon>Eukaryota</taxon>
        <taxon>Metazoa</taxon>
        <taxon>Chordata</taxon>
        <taxon>Craniata</taxon>
        <taxon>Vertebrata</taxon>
        <taxon>Euteleostomi</taxon>
        <taxon>Mammalia</taxon>
        <taxon>Eutheria</taxon>
        <taxon>Euarchontoglires</taxon>
        <taxon>Scandentia</taxon>
        <taxon>Tupaiidae</taxon>
        <taxon>Tupaia</taxon>
    </lineage>
</organism>
<sequence>MVKRVELQRGRPGLPHAHSHSPRTQRGYEQLLYRPRDVPGHPGTEGRISDNTARPEGPEPGLECSDRSREGQGLSLAEVPAVCWAPGDIRTPMTHDAQETQKPVAAATAQLSAGPAQQRVA</sequence>
<proteinExistence type="predicted"/>
<accession>L9KLD6</accession>
<dbReference type="Proteomes" id="UP000011518">
    <property type="component" value="Unassembled WGS sequence"/>
</dbReference>
<evidence type="ECO:0000256" key="1">
    <source>
        <dbReference type="SAM" id="MobiDB-lite"/>
    </source>
</evidence>